<evidence type="ECO:0000313" key="4">
    <source>
        <dbReference type="Proteomes" id="UP000696931"/>
    </source>
</evidence>
<dbReference type="PANTHER" id="PTHR30189">
    <property type="entry name" value="LPS-ASSEMBLY PROTEIN"/>
    <property type="match status" value="1"/>
</dbReference>
<evidence type="ECO:0000259" key="2">
    <source>
        <dbReference type="Pfam" id="PF19838"/>
    </source>
</evidence>
<proteinExistence type="predicted"/>
<evidence type="ECO:0000256" key="1">
    <source>
        <dbReference type="SAM" id="SignalP"/>
    </source>
</evidence>
<keyword evidence="1" id="KW-0732">Signal</keyword>
<dbReference type="EMBL" id="JACRIW010000020">
    <property type="protein sequence ID" value="MBI5168313.1"/>
    <property type="molecule type" value="Genomic_DNA"/>
</dbReference>
<gene>
    <name evidence="3" type="ORF">HZA61_02375</name>
</gene>
<accession>A0A933W1Z4</accession>
<reference evidence="3" key="1">
    <citation type="submission" date="2020-07" db="EMBL/GenBank/DDBJ databases">
        <title>Huge and variable diversity of episymbiotic CPR bacteria and DPANN archaea in groundwater ecosystems.</title>
        <authorList>
            <person name="He C.Y."/>
            <person name="Keren R."/>
            <person name="Whittaker M."/>
            <person name="Farag I.F."/>
            <person name="Doudna J."/>
            <person name="Cate J.H.D."/>
            <person name="Banfield J.F."/>
        </authorList>
    </citation>
    <scope>NUCLEOTIDE SEQUENCE</scope>
    <source>
        <strain evidence="3">NC_groundwater_1813_Pr3_B-0.1um_71_17</strain>
    </source>
</reference>
<dbReference type="AlphaFoldDB" id="A0A933W1Z4"/>
<sequence>MRRLLAACLCILAVAALALASSPSRAVQAAPAEPPFRITADNMIGGRGPEGDVLDLNGNLRVIRGRTVLTADKGRYTTASGMIDLMGRVRLVDTSTTVTCDHAMFSENDDRLNLDGNVVVTDKQAVLRAPFGWYDRRTGQAWMGGGVTGREKKQRMSANEATYERDSTIVRARGTVKGFDEENRVELAAQAIDFFRRLDLAIATGEPVMRSTDDDGKVTVLHARELRVNSATKIAEAIDSVLVERDTLRARADRAVFDDRSGRGMLLGSPRAWDNETVVTGDTLETLAENRKLRLVVVRGNATMDYAGMREQNAGETSRLTGHRVDVYVEGDRIDSLMAVGQAVNAYSSPERPGKTRERNQASGDTITVFFKDKKVDRARVTGSAMGEYRAAVDSTDTLSIANEVVRYDGQRIEFLVPKNQIVLDGLAHLVYRDIELNAKRVEFDSEKQTLVARGTPQILEKGDKLNGHLMTYDLGSRTGTVYEAQTAYERGLYRGDRIRKAGDDQLDVLHGSYSTCDLEQPHYHFSSRWMKIYLKDKLVAKPVVFYLRNIPVLALPFYVFPIKPGRHSGFLFPQFEFGFSNRSGQFLRNAGYYWAPNDYMDLTLAADYYQAQPSYVMRAEGNYKLMYVFDGRFEGRFERNEATQRDDYVLDAWHTQDVSPRTRLIARGNFVSSRDYNASATSGATLAQRLNRFLTSTVSLSHAADWASISAVLDRRQDLDADEGIKDDGFGGAVPIFKPGTVASLPNLVTNAPSLSLGFPTRTIGSWGLFKDTKAETAFASTYLSASMRYLSLSTRQAYVDRYDYRDNGAGGLDSTTVIGQRETTRRGMAANFGLSDSRRLFGWLNLTPGVFVNSAVFDYDQQGRKVVPAATWSSSMSMSSTFYGTFRPPIPHLGGLRHVVFPSVAVSYSPDVSGLQYTDTAGVKRNRFDSFGGISISGFKSASMSFALDQRIQAKIVNGEKVTRLDNLVGWFTSGTYDFLWREHGLEHGLSPLTSAVRVQPPGFLSLDVSGIVDVYEGRPLRNLGWNTGVNFGSNGAKRAPAQLAVEQTDRSRDPAQAEESFRETWQASIAYSYSGGYSTRNWSAQKNANANLSYNMTPNWQLGYSTAYDVTRARVLTQRFSLTRRIHCWDAIFTRSFVVGGEAEYYFRIGVRDQKEIYYERGPRTQSYGGIN</sequence>
<feature type="signal peptide" evidence="1">
    <location>
        <begin position="1"/>
        <end position="26"/>
    </location>
</feature>
<comment type="caution">
    <text evidence="3">The sequence shown here is derived from an EMBL/GenBank/DDBJ whole genome shotgun (WGS) entry which is preliminary data.</text>
</comment>
<feature type="chain" id="PRO_5037760859" description="LPS-assembly protein LptD central domain-containing protein" evidence="1">
    <location>
        <begin position="27"/>
        <end position="1175"/>
    </location>
</feature>
<dbReference type="InterPro" id="IPR050218">
    <property type="entry name" value="LptD"/>
</dbReference>
<protein>
    <recommendedName>
        <fullName evidence="2">LPS-assembly protein LptD central domain-containing protein</fullName>
    </recommendedName>
</protein>
<dbReference type="GO" id="GO:1990351">
    <property type="term" value="C:transporter complex"/>
    <property type="evidence" value="ECO:0007669"/>
    <property type="project" value="TreeGrafter"/>
</dbReference>
<dbReference type="InterPro" id="IPR045659">
    <property type="entry name" value="LptD_2"/>
</dbReference>
<feature type="domain" description="LPS-assembly protein LptD central" evidence="2">
    <location>
        <begin position="540"/>
        <end position="1018"/>
    </location>
</feature>
<name>A0A933W1Z4_UNCEI</name>
<evidence type="ECO:0000313" key="3">
    <source>
        <dbReference type="EMBL" id="MBI5168313.1"/>
    </source>
</evidence>
<dbReference type="GO" id="GO:0009279">
    <property type="term" value="C:cell outer membrane"/>
    <property type="evidence" value="ECO:0007669"/>
    <property type="project" value="TreeGrafter"/>
</dbReference>
<dbReference type="PANTHER" id="PTHR30189:SF1">
    <property type="entry name" value="LPS-ASSEMBLY PROTEIN LPTD"/>
    <property type="match status" value="1"/>
</dbReference>
<dbReference type="Gene3D" id="2.60.450.10">
    <property type="entry name" value="Lipopolysaccharide (LPS) transport protein A like domain"/>
    <property type="match status" value="2"/>
</dbReference>
<dbReference type="Pfam" id="PF19838">
    <property type="entry name" value="LptD_2"/>
    <property type="match status" value="1"/>
</dbReference>
<dbReference type="Proteomes" id="UP000696931">
    <property type="component" value="Unassembled WGS sequence"/>
</dbReference>
<organism evidence="3 4">
    <name type="scientific">Eiseniibacteriota bacterium</name>
    <dbReference type="NCBI Taxonomy" id="2212470"/>
    <lineage>
        <taxon>Bacteria</taxon>
        <taxon>Candidatus Eiseniibacteriota</taxon>
    </lineage>
</organism>